<evidence type="ECO:0000256" key="4">
    <source>
        <dbReference type="ARBA" id="ARBA00012379"/>
    </source>
</evidence>
<evidence type="ECO:0000259" key="12">
    <source>
        <dbReference type="Pfam" id="PF00692"/>
    </source>
</evidence>
<dbReference type="CDD" id="cd07557">
    <property type="entry name" value="trimeric_dUTPase"/>
    <property type="match status" value="1"/>
</dbReference>
<dbReference type="STRING" id="41875.K8EKS2"/>
<dbReference type="AlphaFoldDB" id="K8EKS2"/>
<comment type="catalytic activity">
    <reaction evidence="10 11">
        <text>dUTP + H2O = dUMP + diphosphate + H(+)</text>
        <dbReference type="Rhea" id="RHEA:10248"/>
        <dbReference type="ChEBI" id="CHEBI:15377"/>
        <dbReference type="ChEBI" id="CHEBI:15378"/>
        <dbReference type="ChEBI" id="CHEBI:33019"/>
        <dbReference type="ChEBI" id="CHEBI:61555"/>
        <dbReference type="ChEBI" id="CHEBI:246422"/>
        <dbReference type="EC" id="3.6.1.23"/>
    </reaction>
</comment>
<dbReference type="OrthoDB" id="10261072at2759"/>
<evidence type="ECO:0000313" key="13">
    <source>
        <dbReference type="EMBL" id="CCO18822.1"/>
    </source>
</evidence>
<protein>
    <recommendedName>
        <fullName evidence="5 11">Deoxyuridine 5'-triphosphate nucleotidohydrolase</fullName>
        <shortName evidence="11">dUTPase</shortName>
        <ecNumber evidence="4 11">3.6.1.23</ecNumber>
    </recommendedName>
    <alternativeName>
        <fullName evidence="9 11">dUTP pyrophosphatase</fullName>
    </alternativeName>
</protein>
<evidence type="ECO:0000313" key="14">
    <source>
        <dbReference type="Proteomes" id="UP000198341"/>
    </source>
</evidence>
<dbReference type="PANTHER" id="PTHR11241">
    <property type="entry name" value="DEOXYURIDINE 5'-TRIPHOSPHATE NUCLEOTIDOHYDROLASE"/>
    <property type="match status" value="1"/>
</dbReference>
<evidence type="ECO:0000256" key="9">
    <source>
        <dbReference type="ARBA" id="ARBA00030698"/>
    </source>
</evidence>
<name>K8EKS2_9CHLO</name>
<keyword evidence="11" id="KW-0479">Metal-binding</keyword>
<keyword evidence="14" id="KW-1185">Reference proteome</keyword>
<dbReference type="GO" id="GO:0046081">
    <property type="term" value="P:dUTP catabolic process"/>
    <property type="evidence" value="ECO:0007669"/>
    <property type="project" value="UniProtKB-UniRule"/>
</dbReference>
<dbReference type="Pfam" id="PF00692">
    <property type="entry name" value="dUTPase"/>
    <property type="match status" value="1"/>
</dbReference>
<evidence type="ECO:0000256" key="6">
    <source>
        <dbReference type="ARBA" id="ARBA00022801"/>
    </source>
</evidence>
<evidence type="ECO:0000256" key="2">
    <source>
        <dbReference type="ARBA" id="ARBA00005142"/>
    </source>
</evidence>
<dbReference type="GO" id="GO:0006226">
    <property type="term" value="P:dUMP biosynthetic process"/>
    <property type="evidence" value="ECO:0007669"/>
    <property type="project" value="UniProtKB-UniRule"/>
</dbReference>
<dbReference type="GO" id="GO:0004170">
    <property type="term" value="F:dUTP diphosphatase activity"/>
    <property type="evidence" value="ECO:0007669"/>
    <property type="project" value="UniProtKB-UniRule"/>
</dbReference>
<organism evidence="13 14">
    <name type="scientific">Bathycoccus prasinos</name>
    <dbReference type="NCBI Taxonomy" id="41875"/>
    <lineage>
        <taxon>Eukaryota</taxon>
        <taxon>Viridiplantae</taxon>
        <taxon>Chlorophyta</taxon>
        <taxon>Mamiellophyceae</taxon>
        <taxon>Mamiellales</taxon>
        <taxon>Bathycoccaceae</taxon>
        <taxon>Bathycoccus</taxon>
    </lineage>
</organism>
<gene>
    <name evidence="13" type="ordered locus">Bathy12g00190</name>
</gene>
<dbReference type="InterPro" id="IPR008181">
    <property type="entry name" value="dUTPase"/>
</dbReference>
<evidence type="ECO:0000256" key="8">
    <source>
        <dbReference type="ARBA" id="ARBA00023080"/>
    </source>
</evidence>
<evidence type="ECO:0000256" key="5">
    <source>
        <dbReference type="ARBA" id="ARBA00021732"/>
    </source>
</evidence>
<dbReference type="GeneID" id="19012593"/>
<reference evidence="13 14" key="1">
    <citation type="submission" date="2011-10" db="EMBL/GenBank/DDBJ databases">
        <authorList>
            <person name="Genoscope - CEA"/>
        </authorList>
    </citation>
    <scope>NUCLEOTIDE SEQUENCE [LARGE SCALE GENOMIC DNA]</scope>
    <source>
        <strain evidence="13 14">RCC 1105</strain>
    </source>
</reference>
<evidence type="ECO:0000256" key="1">
    <source>
        <dbReference type="ARBA" id="ARBA00001946"/>
    </source>
</evidence>
<dbReference type="eggNOG" id="KOG3370">
    <property type="taxonomic scope" value="Eukaryota"/>
</dbReference>
<dbReference type="Proteomes" id="UP000198341">
    <property type="component" value="Chromosome 12"/>
</dbReference>
<comment type="function">
    <text evidence="11">Involved in nucleotide metabolism via production of dUMP, the immediate precursor of thymidine nucleotides, and decreases the intracellular concentration of dUTP so that uracil cannot be incorporated into DNA.</text>
</comment>
<feature type="domain" description="dUTPase-like" evidence="12">
    <location>
        <begin position="86"/>
        <end position="214"/>
    </location>
</feature>
<dbReference type="FunFam" id="2.70.40.10:FF:000004">
    <property type="entry name" value="Deoxyuridine triphosphatase"/>
    <property type="match status" value="1"/>
</dbReference>
<evidence type="ECO:0000256" key="3">
    <source>
        <dbReference type="ARBA" id="ARBA00006581"/>
    </source>
</evidence>
<dbReference type="EC" id="3.6.1.23" evidence="4 11"/>
<keyword evidence="8 11" id="KW-0546">Nucleotide metabolism</keyword>
<dbReference type="InterPro" id="IPR033704">
    <property type="entry name" value="dUTPase_trimeric"/>
</dbReference>
<dbReference type="SUPFAM" id="SSF51283">
    <property type="entry name" value="dUTPase-like"/>
    <property type="match status" value="1"/>
</dbReference>
<comment type="pathway">
    <text evidence="2 11">Pyrimidine metabolism; dUMP biosynthesis; dUMP from dCTP (dUTP route): step 2/2.</text>
</comment>
<comment type="cofactor">
    <cofactor evidence="1 11">
        <name>Mg(2+)</name>
        <dbReference type="ChEBI" id="CHEBI:18420"/>
    </cofactor>
</comment>
<evidence type="ECO:0000256" key="10">
    <source>
        <dbReference type="ARBA" id="ARBA00047686"/>
    </source>
</evidence>
<proteinExistence type="inferred from homology"/>
<dbReference type="GO" id="GO:0000287">
    <property type="term" value="F:magnesium ion binding"/>
    <property type="evidence" value="ECO:0007669"/>
    <property type="project" value="UniProtKB-UniRule"/>
</dbReference>
<sequence>MHIRRIAARNHQFIVYSSRISSIKQRSSSSNFINNYNKRRALHDNIKMGSGGEGFTNEIEKKAKMMSAEDETLFENKLRVKKLSEHATVPVRGSDGAAGYDLSAAYDCVVKAKSKELVKTDLSIAIPKNTYARIAPRSGLAYKKFIDVLAGVVDYDYRGNVGVILANFGDEDFEVKKGDRIAQMILERITTPECVEVEDLEATERGAGGFGSTGVSK</sequence>
<dbReference type="RefSeq" id="XP_007509707.1">
    <property type="nucleotide sequence ID" value="XM_007509645.1"/>
</dbReference>
<keyword evidence="6 11" id="KW-0378">Hydrolase</keyword>
<dbReference type="EMBL" id="FO082267">
    <property type="protein sequence ID" value="CCO18822.1"/>
    <property type="molecule type" value="Genomic_DNA"/>
</dbReference>
<dbReference type="InterPro" id="IPR036157">
    <property type="entry name" value="dUTPase-like_sf"/>
</dbReference>
<dbReference type="InterPro" id="IPR029054">
    <property type="entry name" value="dUTPase-like"/>
</dbReference>
<evidence type="ECO:0000256" key="11">
    <source>
        <dbReference type="RuleBase" id="RU367024"/>
    </source>
</evidence>
<dbReference type="UniPathway" id="UPA00610">
    <property type="reaction ID" value="UER00666"/>
</dbReference>
<keyword evidence="7 11" id="KW-0460">Magnesium</keyword>
<dbReference type="NCBIfam" id="NF001862">
    <property type="entry name" value="PRK00601.1"/>
    <property type="match status" value="1"/>
</dbReference>
<accession>K8EKS2</accession>
<dbReference type="KEGG" id="bpg:Bathy12g00190"/>
<comment type="similarity">
    <text evidence="3 11">Belongs to the dUTPase family.</text>
</comment>
<evidence type="ECO:0000256" key="7">
    <source>
        <dbReference type="ARBA" id="ARBA00022842"/>
    </source>
</evidence>
<dbReference type="Gene3D" id="2.70.40.10">
    <property type="match status" value="1"/>
</dbReference>
<dbReference type="NCBIfam" id="TIGR00576">
    <property type="entry name" value="dut"/>
    <property type="match status" value="1"/>
</dbReference>
<dbReference type="PANTHER" id="PTHR11241:SF0">
    <property type="entry name" value="DEOXYURIDINE 5'-TRIPHOSPHATE NUCLEOTIDOHYDROLASE"/>
    <property type="match status" value="1"/>
</dbReference>